<dbReference type="Proteomes" id="UP000634011">
    <property type="component" value="Unassembled WGS sequence"/>
</dbReference>
<dbReference type="SUPFAM" id="SSF55469">
    <property type="entry name" value="FMN-dependent nitroreductase-like"/>
    <property type="match status" value="1"/>
</dbReference>
<evidence type="ECO:0000313" key="4">
    <source>
        <dbReference type="Proteomes" id="UP000634011"/>
    </source>
</evidence>
<evidence type="ECO:0000256" key="1">
    <source>
        <dbReference type="SAM" id="Phobius"/>
    </source>
</evidence>
<keyword evidence="1" id="KW-0472">Membrane</keyword>
<dbReference type="Pfam" id="PF00881">
    <property type="entry name" value="Nitroreductase"/>
    <property type="match status" value="1"/>
</dbReference>
<dbReference type="Gene3D" id="3.40.109.10">
    <property type="entry name" value="NADH Oxidase"/>
    <property type="match status" value="1"/>
</dbReference>
<dbReference type="InterPro" id="IPR000415">
    <property type="entry name" value="Nitroreductase-like"/>
</dbReference>
<dbReference type="EMBL" id="JACOFV010000014">
    <property type="protein sequence ID" value="MBC3863342.1"/>
    <property type="molecule type" value="Genomic_DNA"/>
</dbReference>
<proteinExistence type="predicted"/>
<dbReference type="GO" id="GO:0016491">
    <property type="term" value="F:oxidoreductase activity"/>
    <property type="evidence" value="ECO:0007669"/>
    <property type="project" value="InterPro"/>
</dbReference>
<keyword evidence="1" id="KW-1133">Transmembrane helix</keyword>
<feature type="domain" description="Nitroreductase" evidence="2">
    <location>
        <begin position="15"/>
        <end position="175"/>
    </location>
</feature>
<feature type="transmembrane region" description="Helical" evidence="1">
    <location>
        <begin position="166"/>
        <end position="185"/>
    </location>
</feature>
<evidence type="ECO:0000313" key="3">
    <source>
        <dbReference type="EMBL" id="MBC3863342.1"/>
    </source>
</evidence>
<feature type="transmembrane region" description="Helical" evidence="1">
    <location>
        <begin position="130"/>
        <end position="151"/>
    </location>
</feature>
<dbReference type="PANTHER" id="PTHR23026">
    <property type="entry name" value="NADPH NITROREDUCTASE"/>
    <property type="match status" value="1"/>
</dbReference>
<keyword evidence="4" id="KW-1185">Reference proteome</keyword>
<evidence type="ECO:0000259" key="2">
    <source>
        <dbReference type="Pfam" id="PF00881"/>
    </source>
</evidence>
<reference evidence="3" key="1">
    <citation type="submission" date="2020-08" db="EMBL/GenBank/DDBJ databases">
        <title>Novel species isolated from subtropical streams in China.</title>
        <authorList>
            <person name="Lu H."/>
        </authorList>
    </citation>
    <scope>NUCLEOTIDE SEQUENCE</scope>
    <source>
        <strain evidence="3">KACC 12607</strain>
    </source>
</reference>
<dbReference type="PANTHER" id="PTHR23026:SF123">
    <property type="entry name" value="NAD(P)H NITROREDUCTASE RV3131-RELATED"/>
    <property type="match status" value="1"/>
</dbReference>
<organism evidence="3 4">
    <name type="scientific">Undibacterium jejuense</name>
    <dbReference type="NCBI Taxonomy" id="1344949"/>
    <lineage>
        <taxon>Bacteria</taxon>
        <taxon>Pseudomonadati</taxon>
        <taxon>Pseudomonadota</taxon>
        <taxon>Betaproteobacteria</taxon>
        <taxon>Burkholderiales</taxon>
        <taxon>Oxalobacteraceae</taxon>
        <taxon>Undibacterium</taxon>
    </lineage>
</organism>
<dbReference type="InterPro" id="IPR029479">
    <property type="entry name" value="Nitroreductase"/>
</dbReference>
<keyword evidence="1" id="KW-0812">Transmembrane</keyword>
<accession>A0A923HKD8</accession>
<dbReference type="InterPro" id="IPR050627">
    <property type="entry name" value="Nitroreductase/BluB"/>
</dbReference>
<dbReference type="AlphaFoldDB" id="A0A923HKD8"/>
<sequence length="195" mass="21461">MKSVNSDNLSIIEAIYQRRAVRNFTDEKTSRERILQLLDAAVQAPTAMHEEPWEFMVIQDPTLLKRISESAKNALSLSTEKPAFTASAMHQHFTATDFNIFYNAPSLVLVCAKPVGEFASADCWLAAENLMLAACAYGLATCVIGFAVQILNTSEWKKELGISDEIHIIAPIILGVAAESALPVPRKKANILAWK</sequence>
<name>A0A923HKD8_9BURK</name>
<comment type="caution">
    <text evidence="3">The sequence shown here is derived from an EMBL/GenBank/DDBJ whole genome shotgun (WGS) entry which is preliminary data.</text>
</comment>
<protein>
    <submittedName>
        <fullName evidence="3">Nitroreductase family protein</fullName>
    </submittedName>
</protein>
<gene>
    <name evidence="3" type="ORF">H8K32_14655</name>
</gene>